<reference evidence="2" key="1">
    <citation type="journal article" date="2019" name="Int. J. Syst. Evol. Microbiol.">
        <title>The Global Catalogue of Microorganisms (GCM) 10K type strain sequencing project: providing services to taxonomists for standard genome sequencing and annotation.</title>
        <authorList>
            <consortium name="The Broad Institute Genomics Platform"/>
            <consortium name="The Broad Institute Genome Sequencing Center for Infectious Disease"/>
            <person name="Wu L."/>
            <person name="Ma J."/>
        </authorList>
    </citation>
    <scope>NUCLEOTIDE SEQUENCE [LARGE SCALE GENOMIC DNA]</scope>
    <source>
        <strain evidence="2">CGMCC 4.7241</strain>
    </source>
</reference>
<sequence length="205" mass="23779">MPIRRSRPRTLTRRAARRPERKTFVILCEGRTSEPDYLNGLKRLQHIRDNVSINIEIDPRHGDPLMLVRRAIERSKDDEVDQCWCVFDVEWPDNHPQLRRAVQLAERHGIQVAVSNPCFELWLILHFQDQTACLTTAEAERLSRDLDSRSGKSIDPAAYLDRRAEAARRARHAADWHGKNLTRFPDDNPSSTMYKLLAAIEPLQP</sequence>
<comment type="caution">
    <text evidence="1">The sequence shown here is derived from an EMBL/GenBank/DDBJ whole genome shotgun (WGS) entry which is preliminary data.</text>
</comment>
<dbReference type="RefSeq" id="WP_205122606.1">
    <property type="nucleotide sequence ID" value="NZ_JAFBCM010000001.1"/>
</dbReference>
<evidence type="ECO:0000313" key="1">
    <source>
        <dbReference type="EMBL" id="MFC3760342.1"/>
    </source>
</evidence>
<proteinExistence type="predicted"/>
<accession>A0ABV7Y699</accession>
<evidence type="ECO:0000313" key="2">
    <source>
        <dbReference type="Proteomes" id="UP001595699"/>
    </source>
</evidence>
<keyword evidence="2" id="KW-1185">Reference proteome</keyword>
<dbReference type="Proteomes" id="UP001595699">
    <property type="component" value="Unassembled WGS sequence"/>
</dbReference>
<gene>
    <name evidence="1" type="ORF">ACFOUW_05800</name>
</gene>
<name>A0ABV7Y699_9ACTN</name>
<protein>
    <submittedName>
        <fullName evidence="1">RloB family protein</fullName>
    </submittedName>
</protein>
<dbReference type="InterPro" id="IPR025591">
    <property type="entry name" value="RloB"/>
</dbReference>
<organism evidence="1 2">
    <name type="scientific">Tenggerimyces flavus</name>
    <dbReference type="NCBI Taxonomy" id="1708749"/>
    <lineage>
        <taxon>Bacteria</taxon>
        <taxon>Bacillati</taxon>
        <taxon>Actinomycetota</taxon>
        <taxon>Actinomycetes</taxon>
        <taxon>Propionibacteriales</taxon>
        <taxon>Nocardioidaceae</taxon>
        <taxon>Tenggerimyces</taxon>
    </lineage>
</organism>
<dbReference type="Pfam" id="PF13707">
    <property type="entry name" value="RloB"/>
    <property type="match status" value="1"/>
</dbReference>
<dbReference type="EMBL" id="JBHRZH010000005">
    <property type="protein sequence ID" value="MFC3760342.1"/>
    <property type="molecule type" value="Genomic_DNA"/>
</dbReference>